<proteinExistence type="predicted"/>
<name>Q9AMW2_BRAJP</name>
<gene>
    <name evidence="1" type="primary">id816</name>
</gene>
<accession>Q9AMW2</accession>
<reference evidence="1" key="1">
    <citation type="journal article" date="2001" name="J. Bacteriol.">
        <title>Potential symbiosis-specific genes uncovered by sequencing a 410-kb DNA region of the Bradyrhizobium japonicum chromosome.</title>
        <authorList>
            <person name="Gottfert M."/>
            <person name="Rothlisberger S."/>
            <person name="Kundig C."/>
            <person name="Beck C."/>
            <person name="Marty R."/>
            <person name="Hennecke H."/>
        </authorList>
    </citation>
    <scope>NUCLEOTIDE SEQUENCE</scope>
    <source>
        <strain evidence="1">110spc4</strain>
    </source>
</reference>
<dbReference type="EMBL" id="AH010242">
    <property type="protein sequence ID" value="AAG61034.1"/>
    <property type="molecule type" value="Genomic_DNA"/>
</dbReference>
<sequence>MMAVLLVVLCDLQPWLSLVIKQHHSWRARSELEDLRIVAGSGVHSQAMRFIAICYRNHAIGFATQYGGMNAVGRVRCVS</sequence>
<protein>
    <submittedName>
        <fullName evidence="1">ID816</fullName>
    </submittedName>
</protein>
<organism evidence="1">
    <name type="scientific">Bradyrhizobium japonicum</name>
    <dbReference type="NCBI Taxonomy" id="375"/>
    <lineage>
        <taxon>Bacteria</taxon>
        <taxon>Pseudomonadati</taxon>
        <taxon>Pseudomonadota</taxon>
        <taxon>Alphaproteobacteria</taxon>
        <taxon>Hyphomicrobiales</taxon>
        <taxon>Nitrobacteraceae</taxon>
        <taxon>Bradyrhizobium</taxon>
    </lineage>
</organism>
<dbReference type="AlphaFoldDB" id="Q9AMW2"/>
<evidence type="ECO:0000313" key="1">
    <source>
        <dbReference type="EMBL" id="AAG61034.1"/>
    </source>
</evidence>